<sequence>MGHERAVGQNYEDDDSVSFKRALDDISSSESSLEADPLREGSPISSYQLVPVARFGSLITDSPESLSDRTSGESMTTDSPSDKASGSGDTGGGLGTELDELSSDENLNGAREMPRSQEVTGKDRQEERSDSVVINVGCGVRVAIEARHLLYRANTNRATSPVPKSPWKIQKREQPKDMLFKELATNYSVCLNVFFEDEAVS</sequence>
<dbReference type="EMBL" id="MRZV01000644">
    <property type="protein sequence ID" value="PIK46433.1"/>
    <property type="molecule type" value="Genomic_DNA"/>
</dbReference>
<reference evidence="2 3" key="1">
    <citation type="journal article" date="2017" name="PLoS Biol.">
        <title>The sea cucumber genome provides insights into morphological evolution and visceral regeneration.</title>
        <authorList>
            <person name="Zhang X."/>
            <person name="Sun L."/>
            <person name="Yuan J."/>
            <person name="Sun Y."/>
            <person name="Gao Y."/>
            <person name="Zhang L."/>
            <person name="Li S."/>
            <person name="Dai H."/>
            <person name="Hamel J.F."/>
            <person name="Liu C."/>
            <person name="Yu Y."/>
            <person name="Liu S."/>
            <person name="Lin W."/>
            <person name="Guo K."/>
            <person name="Jin S."/>
            <person name="Xu P."/>
            <person name="Storey K.B."/>
            <person name="Huan P."/>
            <person name="Zhang T."/>
            <person name="Zhou Y."/>
            <person name="Zhang J."/>
            <person name="Lin C."/>
            <person name="Li X."/>
            <person name="Xing L."/>
            <person name="Huo D."/>
            <person name="Sun M."/>
            <person name="Wang L."/>
            <person name="Mercier A."/>
            <person name="Li F."/>
            <person name="Yang H."/>
            <person name="Xiang J."/>
        </authorList>
    </citation>
    <scope>NUCLEOTIDE SEQUENCE [LARGE SCALE GENOMIC DNA]</scope>
    <source>
        <strain evidence="2">Shaxun</strain>
        <tissue evidence="2">Muscle</tissue>
    </source>
</reference>
<organism evidence="2 3">
    <name type="scientific">Stichopus japonicus</name>
    <name type="common">Sea cucumber</name>
    <dbReference type="NCBI Taxonomy" id="307972"/>
    <lineage>
        <taxon>Eukaryota</taxon>
        <taxon>Metazoa</taxon>
        <taxon>Echinodermata</taxon>
        <taxon>Eleutherozoa</taxon>
        <taxon>Echinozoa</taxon>
        <taxon>Holothuroidea</taxon>
        <taxon>Aspidochirotacea</taxon>
        <taxon>Aspidochirotida</taxon>
        <taxon>Stichopodidae</taxon>
        <taxon>Apostichopus</taxon>
    </lineage>
</organism>
<keyword evidence="3" id="KW-1185">Reference proteome</keyword>
<name>A0A2G8KEL8_STIJA</name>
<feature type="compositionally biased region" description="Polar residues" evidence="1">
    <location>
        <begin position="72"/>
        <end position="84"/>
    </location>
</feature>
<evidence type="ECO:0000256" key="1">
    <source>
        <dbReference type="SAM" id="MobiDB-lite"/>
    </source>
</evidence>
<comment type="caution">
    <text evidence="2">The sequence shown here is derived from an EMBL/GenBank/DDBJ whole genome shotgun (WGS) entry which is preliminary data.</text>
</comment>
<accession>A0A2G8KEL8</accession>
<feature type="compositionally biased region" description="Basic and acidic residues" evidence="1">
    <location>
        <begin position="112"/>
        <end position="129"/>
    </location>
</feature>
<dbReference type="Proteomes" id="UP000230750">
    <property type="component" value="Unassembled WGS sequence"/>
</dbReference>
<protein>
    <submittedName>
        <fullName evidence="2">Uncharacterized protein</fullName>
    </submittedName>
</protein>
<dbReference type="AlphaFoldDB" id="A0A2G8KEL8"/>
<feature type="compositionally biased region" description="Low complexity" evidence="1">
    <location>
        <begin position="25"/>
        <end position="35"/>
    </location>
</feature>
<evidence type="ECO:0000313" key="2">
    <source>
        <dbReference type="EMBL" id="PIK46433.1"/>
    </source>
</evidence>
<proteinExistence type="predicted"/>
<gene>
    <name evidence="2" type="ORF">BSL78_16680</name>
</gene>
<feature type="region of interest" description="Disordered" evidence="1">
    <location>
        <begin position="1"/>
        <end position="129"/>
    </location>
</feature>
<evidence type="ECO:0000313" key="3">
    <source>
        <dbReference type="Proteomes" id="UP000230750"/>
    </source>
</evidence>